<dbReference type="CDD" id="cd17574">
    <property type="entry name" value="REC_OmpR"/>
    <property type="match status" value="1"/>
</dbReference>
<dbReference type="PANTHER" id="PTHR44591:SF3">
    <property type="entry name" value="RESPONSE REGULATORY DOMAIN-CONTAINING PROTEIN"/>
    <property type="match status" value="1"/>
</dbReference>
<feature type="modified residue" description="4-aspartylphosphate" evidence="2">
    <location>
        <position position="224"/>
    </location>
</feature>
<evidence type="ECO:0000256" key="2">
    <source>
        <dbReference type="PROSITE-ProRule" id="PRU00169"/>
    </source>
</evidence>
<sequence length="293" mass="32437">MDEKKRIIIVEDDTVLRDVLAEKLQRSGYVVDIAQDGVIAMERIRAVRPDCILLDILMPRKSGIEVMEEIHADDSLRGLPIIIISNSGQPVEIKRAQELGAKEFLIKAVFDPNEVLEKVRKVLAGSAMAPQGEWGVRTQNVTVSGAVEHPVVENAPVVQAATSVSTATIAEEKIFILVIEDDKFLRELLVRKLSAEGFDVKNAIDAEAAFIILAERKPKIILCDIILPGVDGFEILRRIKEDPKLIDVPVVMLSNLGQKEDLERAMNLGAKDFMVKANFTLDEIVTKVRTLIG</sequence>
<feature type="modified residue" description="4-aspartylphosphate" evidence="2">
    <location>
        <position position="55"/>
    </location>
</feature>
<name>A0A0G0ZHT2_9BACT</name>
<feature type="domain" description="Response regulatory" evidence="3">
    <location>
        <begin position="175"/>
        <end position="291"/>
    </location>
</feature>
<evidence type="ECO:0000259" key="3">
    <source>
        <dbReference type="PROSITE" id="PS50110"/>
    </source>
</evidence>
<dbReference type="PROSITE" id="PS50110">
    <property type="entry name" value="RESPONSE_REGULATORY"/>
    <property type="match status" value="2"/>
</dbReference>
<dbReference type="GO" id="GO:0000160">
    <property type="term" value="P:phosphorelay signal transduction system"/>
    <property type="evidence" value="ECO:0007669"/>
    <property type="project" value="InterPro"/>
</dbReference>
<feature type="domain" description="Response regulatory" evidence="3">
    <location>
        <begin position="6"/>
        <end position="122"/>
    </location>
</feature>
<dbReference type="InterPro" id="IPR001789">
    <property type="entry name" value="Sig_transdc_resp-reg_receiver"/>
</dbReference>
<evidence type="ECO:0000313" key="4">
    <source>
        <dbReference type="EMBL" id="KKS48224.1"/>
    </source>
</evidence>
<accession>A0A0G0ZHT2</accession>
<dbReference type="PANTHER" id="PTHR44591">
    <property type="entry name" value="STRESS RESPONSE REGULATOR PROTEIN 1"/>
    <property type="match status" value="1"/>
</dbReference>
<dbReference type="Gene3D" id="3.40.50.2300">
    <property type="match status" value="2"/>
</dbReference>
<dbReference type="AlphaFoldDB" id="A0A0G0ZHT2"/>
<proteinExistence type="predicted"/>
<dbReference type="SUPFAM" id="SSF52172">
    <property type="entry name" value="CheY-like"/>
    <property type="match status" value="2"/>
</dbReference>
<keyword evidence="1 2" id="KW-0597">Phosphoprotein</keyword>
<evidence type="ECO:0000256" key="1">
    <source>
        <dbReference type="ARBA" id="ARBA00022553"/>
    </source>
</evidence>
<dbReference type="EMBL" id="LCDG01000002">
    <property type="protein sequence ID" value="KKS48224.1"/>
    <property type="molecule type" value="Genomic_DNA"/>
</dbReference>
<organism evidence="4 5">
    <name type="scientific">Candidatus Nomurabacteria bacterium GW2011_GWC2_42_20</name>
    <dbReference type="NCBI Taxonomy" id="1618756"/>
    <lineage>
        <taxon>Bacteria</taxon>
        <taxon>Candidatus Nomuraibacteriota</taxon>
    </lineage>
</organism>
<evidence type="ECO:0000313" key="5">
    <source>
        <dbReference type="Proteomes" id="UP000034704"/>
    </source>
</evidence>
<comment type="caution">
    <text evidence="4">The sequence shown here is derived from an EMBL/GenBank/DDBJ whole genome shotgun (WGS) entry which is preliminary data.</text>
</comment>
<dbReference type="Proteomes" id="UP000034704">
    <property type="component" value="Unassembled WGS sequence"/>
</dbReference>
<dbReference type="InterPro" id="IPR011006">
    <property type="entry name" value="CheY-like_superfamily"/>
</dbReference>
<reference evidence="4 5" key="1">
    <citation type="journal article" date="2015" name="Nature">
        <title>rRNA introns, odd ribosomes, and small enigmatic genomes across a large radiation of phyla.</title>
        <authorList>
            <person name="Brown C.T."/>
            <person name="Hug L.A."/>
            <person name="Thomas B.C."/>
            <person name="Sharon I."/>
            <person name="Castelle C.J."/>
            <person name="Singh A."/>
            <person name="Wilkins M.J."/>
            <person name="Williams K.H."/>
            <person name="Banfield J.F."/>
        </authorList>
    </citation>
    <scope>NUCLEOTIDE SEQUENCE [LARGE SCALE GENOMIC DNA]</scope>
</reference>
<gene>
    <name evidence="4" type="ORF">UV12_C0002G0073</name>
</gene>
<dbReference type="Pfam" id="PF00072">
    <property type="entry name" value="Response_reg"/>
    <property type="match status" value="2"/>
</dbReference>
<protein>
    <submittedName>
        <fullName evidence="4">CheA like protein</fullName>
    </submittedName>
</protein>
<dbReference type="InterPro" id="IPR050595">
    <property type="entry name" value="Bact_response_regulator"/>
</dbReference>
<dbReference type="STRING" id="1618756.UV12_C0002G0073"/>
<dbReference type="SMART" id="SM00448">
    <property type="entry name" value="REC"/>
    <property type="match status" value="2"/>
</dbReference>